<evidence type="ECO:0000256" key="1">
    <source>
        <dbReference type="SAM" id="Phobius"/>
    </source>
</evidence>
<sequence>MNSDVMARTISDAQSRILLVLNGRNTEHASKHYHCNGAQRSSQTIFSTSDIFQHPALTLPSNHHAPLYAMSHPVLPVPSLSFYCSCSTAPVASFPVASFPVASFPAPAHVTFAFSSILFYFYFIFIFFFFFFFFCSRH</sequence>
<name>A0A9P0QT86_9ASCO</name>
<proteinExistence type="predicted"/>
<keyword evidence="3" id="KW-1185">Reference proteome</keyword>
<gene>
    <name evidence="2" type="ORF">CLIB1423_22S01970</name>
</gene>
<evidence type="ECO:0000313" key="2">
    <source>
        <dbReference type="EMBL" id="CAH2355198.1"/>
    </source>
</evidence>
<protein>
    <submittedName>
        <fullName evidence="2">Uncharacterized protein</fullName>
    </submittedName>
</protein>
<evidence type="ECO:0000313" key="3">
    <source>
        <dbReference type="Proteomes" id="UP000837801"/>
    </source>
</evidence>
<feature type="transmembrane region" description="Helical" evidence="1">
    <location>
        <begin position="112"/>
        <end position="135"/>
    </location>
</feature>
<keyword evidence="1" id="KW-0812">Transmembrane</keyword>
<dbReference type="AlphaFoldDB" id="A0A9P0QT86"/>
<organism evidence="2 3">
    <name type="scientific">[Candida] railenensis</name>
    <dbReference type="NCBI Taxonomy" id="45579"/>
    <lineage>
        <taxon>Eukaryota</taxon>
        <taxon>Fungi</taxon>
        <taxon>Dikarya</taxon>
        <taxon>Ascomycota</taxon>
        <taxon>Saccharomycotina</taxon>
        <taxon>Pichiomycetes</taxon>
        <taxon>Debaryomycetaceae</taxon>
        <taxon>Kurtzmaniella</taxon>
    </lineage>
</organism>
<dbReference type="EMBL" id="CAKXYY010000022">
    <property type="protein sequence ID" value="CAH2355198.1"/>
    <property type="molecule type" value="Genomic_DNA"/>
</dbReference>
<reference evidence="2" key="1">
    <citation type="submission" date="2022-03" db="EMBL/GenBank/DDBJ databases">
        <authorList>
            <person name="Legras J.-L."/>
            <person name="Devillers H."/>
            <person name="Grondin C."/>
        </authorList>
    </citation>
    <scope>NUCLEOTIDE SEQUENCE</scope>
    <source>
        <strain evidence="2">CLIB 1423</strain>
    </source>
</reference>
<accession>A0A9P0QT86</accession>
<feature type="transmembrane region" description="Helical" evidence="1">
    <location>
        <begin position="80"/>
        <end position="100"/>
    </location>
</feature>
<comment type="caution">
    <text evidence="2">The sequence shown here is derived from an EMBL/GenBank/DDBJ whole genome shotgun (WGS) entry which is preliminary data.</text>
</comment>
<keyword evidence="1" id="KW-0472">Membrane</keyword>
<keyword evidence="1" id="KW-1133">Transmembrane helix</keyword>
<dbReference type="Proteomes" id="UP000837801">
    <property type="component" value="Unassembled WGS sequence"/>
</dbReference>